<sequence length="399" mass="45484">MRGFKDDFDAWKGSLSQEEKKMIQEQAAGEFNKKFRKSDEFKQDLPEEKIAAFSKILGKFFDAESEDYKKELEAKTPEYDGLLKKAGDKVMDFSLKSKVIEVDRDADRRYQFATMKNRQAIAKGEFFPQSSPIVERWAIKNDDAESHAKAEGIVKFMEKAMSDPSCPADAKPYMEHWVKNGIPAVGTPFEITVPMMLVNQLHHMNDYVNKGLAEMDDAAAATYLKDKVPAIGAEVIKFLSTNYASARDEVEADKDTMKAFFRSQKDMKDKTKADVLKELWAELPKHTGKPVPPLDDEMLAELAEEPAVIEGEFKHSWGTADKLYKSEAIDAFGQKYLLGVFESKAEAEKAFADWNSEYEKARSDMKAEMQQWSKQEQARLDKDTTGQERIKKVLDEARR</sequence>
<organism evidence="2">
    <name type="scientific">Strombidinopsis acuminata</name>
    <dbReference type="NCBI Taxonomy" id="141414"/>
    <lineage>
        <taxon>Eukaryota</taxon>
        <taxon>Sar</taxon>
        <taxon>Alveolata</taxon>
        <taxon>Ciliophora</taxon>
        <taxon>Intramacronucleata</taxon>
        <taxon>Spirotrichea</taxon>
        <taxon>Choreotrichia</taxon>
        <taxon>Choreotrichida</taxon>
        <taxon>Strombidinopsidae</taxon>
        <taxon>Strombidinopsis</taxon>
    </lineage>
</organism>
<evidence type="ECO:0000313" key="2">
    <source>
        <dbReference type="EMBL" id="CAE0570564.1"/>
    </source>
</evidence>
<reference evidence="2" key="1">
    <citation type="submission" date="2021-01" db="EMBL/GenBank/DDBJ databases">
        <authorList>
            <person name="Corre E."/>
            <person name="Pelletier E."/>
            <person name="Niang G."/>
            <person name="Scheremetjew M."/>
            <person name="Finn R."/>
            <person name="Kale V."/>
            <person name="Holt S."/>
            <person name="Cochrane G."/>
            <person name="Meng A."/>
            <person name="Brown T."/>
            <person name="Cohen L."/>
        </authorList>
    </citation>
    <scope>NUCLEOTIDE SEQUENCE</scope>
    <source>
        <strain evidence="2">SPMC142</strain>
    </source>
</reference>
<dbReference type="AlphaFoldDB" id="A0A7S3T0Q5"/>
<name>A0A7S3T0Q5_9SPIT</name>
<accession>A0A7S3T0Q5</accession>
<dbReference type="EMBL" id="HBIQ01064716">
    <property type="protein sequence ID" value="CAE0570564.1"/>
    <property type="molecule type" value="Transcribed_RNA"/>
</dbReference>
<gene>
    <name evidence="2" type="ORF">SACU0126_LOCUS20635</name>
    <name evidence="3" type="ORF">SACU0126_LOCUS20638</name>
</gene>
<feature type="region of interest" description="Disordered" evidence="1">
    <location>
        <begin position="368"/>
        <end position="399"/>
    </location>
</feature>
<evidence type="ECO:0000313" key="3">
    <source>
        <dbReference type="EMBL" id="CAE0570569.1"/>
    </source>
</evidence>
<protein>
    <submittedName>
        <fullName evidence="2">Uncharacterized protein</fullName>
    </submittedName>
</protein>
<dbReference type="EMBL" id="HBIQ01064719">
    <property type="protein sequence ID" value="CAE0570569.1"/>
    <property type="molecule type" value="Transcribed_RNA"/>
</dbReference>
<proteinExistence type="predicted"/>
<evidence type="ECO:0000256" key="1">
    <source>
        <dbReference type="SAM" id="MobiDB-lite"/>
    </source>
</evidence>
<feature type="compositionally biased region" description="Basic and acidic residues" evidence="1">
    <location>
        <begin position="376"/>
        <end position="399"/>
    </location>
</feature>